<accession>A0A1X0SDM8</accession>
<feature type="non-terminal residue" evidence="1">
    <location>
        <position position="1"/>
    </location>
</feature>
<evidence type="ECO:0000313" key="2">
    <source>
        <dbReference type="Proteomes" id="UP000242381"/>
    </source>
</evidence>
<dbReference type="VEuPathDB" id="FungiDB:BCV72DRAFT_201768"/>
<sequence>WFVRQISRIDPTAYNPGMVVEYLTQNQQFSHQHLNGIKSAIVSVFRVLHSEKSPLAPHERVQQFFPGKEKNRPKTP</sequence>
<dbReference type="EMBL" id="KV921267">
    <property type="protein sequence ID" value="ORE22400.1"/>
    <property type="molecule type" value="Genomic_DNA"/>
</dbReference>
<evidence type="ECO:0000313" key="1">
    <source>
        <dbReference type="EMBL" id="ORE22400.1"/>
    </source>
</evidence>
<dbReference type="AlphaFoldDB" id="A0A1X0SDM8"/>
<reference evidence="1 2" key="1">
    <citation type="journal article" date="2016" name="Proc. Natl. Acad. Sci. U.S.A.">
        <title>Lipid metabolic changes in an early divergent fungus govern the establishment of a mutualistic symbiosis with endobacteria.</title>
        <authorList>
            <person name="Lastovetsky O.A."/>
            <person name="Gaspar M.L."/>
            <person name="Mondo S.J."/>
            <person name="LaButti K.M."/>
            <person name="Sandor L."/>
            <person name="Grigoriev I.V."/>
            <person name="Henry S.A."/>
            <person name="Pawlowska T.E."/>
        </authorList>
    </citation>
    <scope>NUCLEOTIDE SEQUENCE [LARGE SCALE GENOMIC DNA]</scope>
    <source>
        <strain evidence="1 2">ATCC 11559</strain>
    </source>
</reference>
<dbReference type="Proteomes" id="UP000242381">
    <property type="component" value="Unassembled WGS sequence"/>
</dbReference>
<proteinExistence type="predicted"/>
<name>A0A1X0SDM8_RHIZD</name>
<gene>
    <name evidence="1" type="ORF">BCV71DRAFT_167881</name>
</gene>
<organism evidence="1 2">
    <name type="scientific">Rhizopus microsporus</name>
    <dbReference type="NCBI Taxonomy" id="58291"/>
    <lineage>
        <taxon>Eukaryota</taxon>
        <taxon>Fungi</taxon>
        <taxon>Fungi incertae sedis</taxon>
        <taxon>Mucoromycota</taxon>
        <taxon>Mucoromycotina</taxon>
        <taxon>Mucoromycetes</taxon>
        <taxon>Mucorales</taxon>
        <taxon>Mucorineae</taxon>
        <taxon>Rhizopodaceae</taxon>
        <taxon>Rhizopus</taxon>
    </lineage>
</organism>
<feature type="non-terminal residue" evidence="1">
    <location>
        <position position="76"/>
    </location>
</feature>
<protein>
    <submittedName>
        <fullName evidence="1">Uncharacterized protein</fullName>
    </submittedName>
</protein>